<reference evidence="1 2" key="1">
    <citation type="submission" date="2019-06" db="EMBL/GenBank/DDBJ databases">
        <title>Draft genomes of female and male turbot (Scophthalmus maximus).</title>
        <authorList>
            <person name="Xu H."/>
            <person name="Xu X.-W."/>
            <person name="Shao C."/>
            <person name="Chen S."/>
        </authorList>
    </citation>
    <scope>NUCLEOTIDE SEQUENCE [LARGE SCALE GENOMIC DNA]</scope>
    <source>
        <strain evidence="1">Ysfricsl-2016a</strain>
        <tissue evidence="1">Blood</tissue>
    </source>
</reference>
<comment type="caution">
    <text evidence="1">The sequence shown here is derived from an EMBL/GenBank/DDBJ whole genome shotgun (WGS) entry which is preliminary data.</text>
</comment>
<dbReference type="Proteomes" id="UP000438429">
    <property type="component" value="Unassembled WGS sequence"/>
</dbReference>
<proteinExistence type="predicted"/>
<dbReference type="AlphaFoldDB" id="A0A6A4S955"/>
<gene>
    <name evidence="1" type="ORF">F2P81_017544</name>
</gene>
<protein>
    <submittedName>
        <fullName evidence="1">Uncharacterized protein</fullName>
    </submittedName>
</protein>
<organism evidence="1 2">
    <name type="scientific">Scophthalmus maximus</name>
    <name type="common">Turbot</name>
    <name type="synonym">Psetta maxima</name>
    <dbReference type="NCBI Taxonomy" id="52904"/>
    <lineage>
        <taxon>Eukaryota</taxon>
        <taxon>Metazoa</taxon>
        <taxon>Chordata</taxon>
        <taxon>Craniata</taxon>
        <taxon>Vertebrata</taxon>
        <taxon>Euteleostomi</taxon>
        <taxon>Actinopterygii</taxon>
        <taxon>Neopterygii</taxon>
        <taxon>Teleostei</taxon>
        <taxon>Neoteleostei</taxon>
        <taxon>Acanthomorphata</taxon>
        <taxon>Carangaria</taxon>
        <taxon>Pleuronectiformes</taxon>
        <taxon>Pleuronectoidei</taxon>
        <taxon>Scophthalmidae</taxon>
        <taxon>Scophthalmus</taxon>
    </lineage>
</organism>
<name>A0A6A4S955_SCOMX</name>
<accession>A0A6A4S955</accession>
<dbReference type="EMBL" id="VEVO01000015">
    <property type="protein sequence ID" value="KAF0030813.1"/>
    <property type="molecule type" value="Genomic_DNA"/>
</dbReference>
<evidence type="ECO:0000313" key="2">
    <source>
        <dbReference type="Proteomes" id="UP000438429"/>
    </source>
</evidence>
<sequence length="90" mass="10499">MLLKNCDGPDESPLGGVIRCRHDNTLMAMTKQRNRRNKLFNVFPQNNNFYFHAKAEQNNKTLLMTIVKSFFELIRHRSRHLPAGTDIIIT</sequence>
<evidence type="ECO:0000313" key="1">
    <source>
        <dbReference type="EMBL" id="KAF0030813.1"/>
    </source>
</evidence>